<dbReference type="InterPro" id="IPR009961">
    <property type="entry name" value="DUF1487"/>
</dbReference>
<dbReference type="Proteomes" id="UP000691718">
    <property type="component" value="Unassembled WGS sequence"/>
</dbReference>
<gene>
    <name evidence="1" type="ORF">PAPOLLO_LOCUS26474</name>
</gene>
<dbReference type="OrthoDB" id="7487983at2759"/>
<dbReference type="EMBL" id="CAJQZP010001584">
    <property type="protein sequence ID" value="CAG5055766.1"/>
    <property type="molecule type" value="Genomic_DNA"/>
</dbReference>
<protein>
    <submittedName>
        <fullName evidence="1">(apollo) hypothetical protein</fullName>
    </submittedName>
</protein>
<reference evidence="1" key="1">
    <citation type="submission" date="2021-04" db="EMBL/GenBank/DDBJ databases">
        <authorList>
            <person name="Tunstrom K."/>
        </authorList>
    </citation>
    <scope>NUCLEOTIDE SEQUENCE</scope>
</reference>
<accession>A0A8S3YA14</accession>
<organism evidence="1 2">
    <name type="scientific">Parnassius apollo</name>
    <name type="common">Apollo butterfly</name>
    <name type="synonym">Papilio apollo</name>
    <dbReference type="NCBI Taxonomy" id="110799"/>
    <lineage>
        <taxon>Eukaryota</taxon>
        <taxon>Metazoa</taxon>
        <taxon>Ecdysozoa</taxon>
        <taxon>Arthropoda</taxon>
        <taxon>Hexapoda</taxon>
        <taxon>Insecta</taxon>
        <taxon>Pterygota</taxon>
        <taxon>Neoptera</taxon>
        <taxon>Endopterygota</taxon>
        <taxon>Lepidoptera</taxon>
        <taxon>Glossata</taxon>
        <taxon>Ditrysia</taxon>
        <taxon>Papilionoidea</taxon>
        <taxon>Papilionidae</taxon>
        <taxon>Parnassiinae</taxon>
        <taxon>Parnassini</taxon>
        <taxon>Parnassius</taxon>
        <taxon>Parnassius</taxon>
    </lineage>
</organism>
<comment type="caution">
    <text evidence="1">The sequence shown here is derived from an EMBL/GenBank/DDBJ whole genome shotgun (WGS) entry which is preliminary data.</text>
</comment>
<dbReference type="AlphaFoldDB" id="A0A8S3YA14"/>
<evidence type="ECO:0000313" key="1">
    <source>
        <dbReference type="EMBL" id="CAG5055766.1"/>
    </source>
</evidence>
<name>A0A8S3YA14_PARAO</name>
<dbReference type="PANTHER" id="PTHR21644:SF0">
    <property type="entry name" value="AT02555P-RELATED"/>
    <property type="match status" value="1"/>
</dbReference>
<evidence type="ECO:0000313" key="2">
    <source>
        <dbReference type="Proteomes" id="UP000691718"/>
    </source>
</evidence>
<sequence>MCFRSSRMSGDLKFDKIMVDTSEALEYVTKNKRIFHSIGYQDMDMFHARSAQDVFNNNIIYADYDRPLATSSIEDHHNKLTADHLAALSNKLQNLATNIFERKLLFAQIEYEIRKISVEETVNHDIKLIVSNLLYVSSSPKRKCYKSKVLVMHEKSPLATLGFVAQLLCAHENVIVEATVETAVLCHLFTEMCHQVGLNNIYLAFVAKCLPGANDVSEIKELQSCCMGVVTERSDIDSAVDVFLTSSVKFPWKVCRILVQETVGERFKNTLAWKAKLNPSNVNLDEVRSKCSSSYDIGNKTFLYEYYGDGSTDDCVIIEEYRTVKELLSLSNKYKPFSVSLWCSDVSESNEIAYGIDSSIVWINSYGSFGGPPKSSQAFYSVIDIAFSKIGVSMSFDLEKLLADRAKWIKLSAPKKLEILNVAFETARKSTALSGNIGIDSIDRDENFVRIENGEICIGLEIPVGLVLFHDKSYRINDLLPTILKGNAVLYLWSDLMNSDMYSLMRKEGVPLYLVTGEKGDFQVPSQYSMYKIKIVRTNFGTIFAN</sequence>
<dbReference type="PANTHER" id="PTHR21644">
    <property type="entry name" value="AT02555P-RELATED"/>
    <property type="match status" value="1"/>
</dbReference>
<keyword evidence="2" id="KW-1185">Reference proteome</keyword>
<proteinExistence type="predicted"/>